<dbReference type="AlphaFoldDB" id="A0A0B1ZXU6"/>
<evidence type="ECO:0000313" key="2">
    <source>
        <dbReference type="EMBL" id="KHK96050.1"/>
    </source>
</evidence>
<organism evidence="2 3">
    <name type="scientific">Microbacterium mangrovi</name>
    <dbReference type="NCBI Taxonomy" id="1348253"/>
    <lineage>
        <taxon>Bacteria</taxon>
        <taxon>Bacillati</taxon>
        <taxon>Actinomycetota</taxon>
        <taxon>Actinomycetes</taxon>
        <taxon>Micrococcales</taxon>
        <taxon>Microbacteriaceae</taxon>
        <taxon>Microbacterium</taxon>
    </lineage>
</organism>
<feature type="transmembrane region" description="Helical" evidence="1">
    <location>
        <begin position="131"/>
        <end position="158"/>
    </location>
</feature>
<feature type="transmembrane region" description="Helical" evidence="1">
    <location>
        <begin position="62"/>
        <end position="83"/>
    </location>
</feature>
<keyword evidence="1" id="KW-0812">Transmembrane</keyword>
<keyword evidence="1" id="KW-1133">Transmembrane helix</keyword>
<feature type="transmembrane region" description="Helical" evidence="1">
    <location>
        <begin position="95"/>
        <end position="119"/>
    </location>
</feature>
<reference evidence="2 3" key="1">
    <citation type="submission" date="2014-11" db="EMBL/GenBank/DDBJ databases">
        <title>Genome sequence of Microbacterium mangrovi MUSC 115(T).</title>
        <authorList>
            <person name="Lee L.-H."/>
        </authorList>
    </citation>
    <scope>NUCLEOTIDE SEQUENCE [LARGE SCALE GENOMIC DNA]</scope>
    <source>
        <strain evidence="2 3">MUSC 115</strain>
    </source>
</reference>
<dbReference type="Proteomes" id="UP000031030">
    <property type="component" value="Unassembled WGS sequence"/>
</dbReference>
<keyword evidence="1" id="KW-0472">Membrane</keyword>
<gene>
    <name evidence="2" type="ORF">LK09_17020</name>
</gene>
<feature type="transmembrane region" description="Helical" evidence="1">
    <location>
        <begin position="165"/>
        <end position="189"/>
    </location>
</feature>
<keyword evidence="3" id="KW-1185">Reference proteome</keyword>
<feature type="transmembrane region" description="Helical" evidence="1">
    <location>
        <begin position="21"/>
        <end position="42"/>
    </location>
</feature>
<protein>
    <submittedName>
        <fullName evidence="2">Uncharacterized protein</fullName>
    </submittedName>
</protein>
<dbReference type="EMBL" id="JTDK01000017">
    <property type="protein sequence ID" value="KHK96050.1"/>
    <property type="molecule type" value="Genomic_DNA"/>
</dbReference>
<evidence type="ECO:0000256" key="1">
    <source>
        <dbReference type="SAM" id="Phobius"/>
    </source>
</evidence>
<name>A0A0B1ZXU6_9MICO</name>
<accession>A0A0B1ZXU6</accession>
<evidence type="ECO:0000313" key="3">
    <source>
        <dbReference type="Proteomes" id="UP000031030"/>
    </source>
</evidence>
<comment type="caution">
    <text evidence="2">The sequence shown here is derived from an EMBL/GenBank/DDBJ whole genome shotgun (WGS) entry which is preliminary data.</text>
</comment>
<sequence length="191" mass="20149">MASVAPSESRPSERSRLLVSTIYFVLAITSLLLAAFLSFGGTLAGQALGMGVSDPDEVHREYLAQAIFVGASVGLATVQLVFVEPRLRRRLSSTVVRIALVLSGVVFAPPLVLLTSLAFASARATNPWRDAGWLLSPLAICIPVLLVLISHTIVLLAGRKKLRPVAVLVFGVGSMLLGALVMPVAAALIRL</sequence>
<proteinExistence type="predicted"/>